<feature type="domain" description="YCII-related" evidence="2">
    <location>
        <begin position="14"/>
        <end position="82"/>
    </location>
</feature>
<organism evidence="3 4">
    <name type="scientific">Plantactinospora mayteni</name>
    <dbReference type="NCBI Taxonomy" id="566021"/>
    <lineage>
        <taxon>Bacteria</taxon>
        <taxon>Bacillati</taxon>
        <taxon>Actinomycetota</taxon>
        <taxon>Actinomycetes</taxon>
        <taxon>Micromonosporales</taxon>
        <taxon>Micromonosporaceae</taxon>
        <taxon>Plantactinospora</taxon>
    </lineage>
</organism>
<name>A0ABQ4EXK6_9ACTN</name>
<dbReference type="SUPFAM" id="SSF54909">
    <property type="entry name" value="Dimeric alpha+beta barrel"/>
    <property type="match status" value="1"/>
</dbReference>
<comment type="similarity">
    <text evidence="1">Belongs to the YciI family.</text>
</comment>
<dbReference type="EMBL" id="BONX01000044">
    <property type="protein sequence ID" value="GIG99400.1"/>
    <property type="molecule type" value="Genomic_DNA"/>
</dbReference>
<evidence type="ECO:0000259" key="2">
    <source>
        <dbReference type="Pfam" id="PF03795"/>
    </source>
</evidence>
<evidence type="ECO:0000313" key="3">
    <source>
        <dbReference type="EMBL" id="GIG99400.1"/>
    </source>
</evidence>
<dbReference type="Pfam" id="PF03795">
    <property type="entry name" value="YCII"/>
    <property type="match status" value="1"/>
</dbReference>
<accession>A0ABQ4EXK6</accession>
<dbReference type="InterPro" id="IPR011008">
    <property type="entry name" value="Dimeric_a/b-barrel"/>
</dbReference>
<dbReference type="RefSeq" id="WP_203860764.1">
    <property type="nucleotide sequence ID" value="NZ_BAAAZQ010000012.1"/>
</dbReference>
<proteinExistence type="inferred from homology"/>
<sequence>MIVVEVRFTGDPAVRLAARPAHRELLARLHAEGGLVAAGPWADDSGALLLFDADEPAVRQALDADPYYRLPGVSVIAVRPWTPVVGDPTTAGDAT</sequence>
<dbReference type="Proteomes" id="UP000621500">
    <property type="component" value="Unassembled WGS sequence"/>
</dbReference>
<dbReference type="Gene3D" id="3.30.70.1060">
    <property type="entry name" value="Dimeric alpha+beta barrel"/>
    <property type="match status" value="1"/>
</dbReference>
<comment type="caution">
    <text evidence="3">The sequence shown here is derived from an EMBL/GenBank/DDBJ whole genome shotgun (WGS) entry which is preliminary data.</text>
</comment>
<reference evidence="3 4" key="1">
    <citation type="submission" date="2021-01" db="EMBL/GenBank/DDBJ databases">
        <title>Whole genome shotgun sequence of Plantactinospora mayteni NBRC 109088.</title>
        <authorList>
            <person name="Komaki H."/>
            <person name="Tamura T."/>
        </authorList>
    </citation>
    <scope>NUCLEOTIDE SEQUENCE [LARGE SCALE GENOMIC DNA]</scope>
    <source>
        <strain evidence="3 4">NBRC 109088</strain>
    </source>
</reference>
<protein>
    <recommendedName>
        <fullName evidence="2">YCII-related domain-containing protein</fullName>
    </recommendedName>
</protein>
<evidence type="ECO:0000256" key="1">
    <source>
        <dbReference type="ARBA" id="ARBA00007689"/>
    </source>
</evidence>
<dbReference type="InterPro" id="IPR005545">
    <property type="entry name" value="YCII"/>
</dbReference>
<evidence type="ECO:0000313" key="4">
    <source>
        <dbReference type="Proteomes" id="UP000621500"/>
    </source>
</evidence>
<gene>
    <name evidence="3" type="ORF">Pma05_59730</name>
</gene>
<keyword evidence="4" id="KW-1185">Reference proteome</keyword>